<evidence type="ECO:0000313" key="9">
    <source>
        <dbReference type="Proteomes" id="UP001442468"/>
    </source>
</evidence>
<keyword evidence="2 6" id="KW-0813">Transport</keyword>
<dbReference type="EMBL" id="JBEGCJ010000003">
    <property type="protein sequence ID" value="MEQ6917383.1"/>
    <property type="molecule type" value="Genomic_DNA"/>
</dbReference>
<feature type="transmembrane region" description="Helical" evidence="6">
    <location>
        <begin position="140"/>
        <end position="160"/>
    </location>
</feature>
<feature type="transmembrane region" description="Helical" evidence="6">
    <location>
        <begin position="216"/>
        <end position="241"/>
    </location>
</feature>
<feature type="transmembrane region" description="Helical" evidence="6">
    <location>
        <begin position="75"/>
        <end position="95"/>
    </location>
</feature>
<feature type="transmembrane region" description="Helical" evidence="6">
    <location>
        <begin position="247"/>
        <end position="271"/>
    </location>
</feature>
<dbReference type="InterPro" id="IPR000515">
    <property type="entry name" value="MetI-like"/>
</dbReference>
<dbReference type="SUPFAM" id="SSF161098">
    <property type="entry name" value="MetI-like"/>
    <property type="match status" value="1"/>
</dbReference>
<comment type="caution">
    <text evidence="8">The sequence shown here is derived from an EMBL/GenBank/DDBJ whole genome shotgun (WGS) entry which is preliminary data.</text>
</comment>
<protein>
    <submittedName>
        <fullName evidence="8">ABC transporter permease</fullName>
    </submittedName>
</protein>
<proteinExistence type="inferred from homology"/>
<dbReference type="PROSITE" id="PS50928">
    <property type="entry name" value="ABC_TM1"/>
    <property type="match status" value="1"/>
</dbReference>
<evidence type="ECO:0000259" key="7">
    <source>
        <dbReference type="PROSITE" id="PS50928"/>
    </source>
</evidence>
<name>A0ABV1NEA4_9GAMM</name>
<evidence type="ECO:0000256" key="6">
    <source>
        <dbReference type="RuleBase" id="RU363032"/>
    </source>
</evidence>
<dbReference type="Gene3D" id="1.10.3720.10">
    <property type="entry name" value="MetI-like"/>
    <property type="match status" value="1"/>
</dbReference>
<sequence length="388" mass="40911">MPSDGPRHNTVLLSLSLVGLLVWLSLDSVSVAANRIVPGTAHGVADVLGWGYALILALPLLVLGALAWQPSPMRLRIALGLVVVMLAALPLWLSLAAHRLVDPGATGARLGIGAGVWLLLFLLLMMLVELRSRLAVSRQLGWSLLVPPLVMLGFCLTRWLEPLSLWQEYLGRRDQFLGAILEHLLLVGVAVCVSLVIGVAAALAMRRWPAARRIGFGVLNFLQTIPSIALFGLLLAPLAWLSAHVDWLAALGVSGIGWAPALLALVGYSLLPMVRNTFIALEVVDPGVTDAARGMGMSRAQVFRQVRLPLALPVILEGIRITTVQAIGLTAVAALIGAGGLGTFIFQGLGQAAMDLVLLGALPILLMALAADALLGALTDRLRPGGAE</sequence>
<reference evidence="8 9" key="1">
    <citation type="submission" date="2024-05" db="EMBL/GenBank/DDBJ databases">
        <title>Halomonas sp. SSM6 16S ribosomal RNA gene Genome sequencing and assembly.</title>
        <authorList>
            <person name="Yook S."/>
        </authorList>
    </citation>
    <scope>NUCLEOTIDE SEQUENCE [LARGE SCALE GENOMIC DNA]</scope>
    <source>
        <strain evidence="8 9">SSM6</strain>
    </source>
</reference>
<dbReference type="InterPro" id="IPR035906">
    <property type="entry name" value="MetI-like_sf"/>
</dbReference>
<feature type="transmembrane region" description="Helical" evidence="6">
    <location>
        <begin position="107"/>
        <end position="128"/>
    </location>
</feature>
<evidence type="ECO:0000256" key="3">
    <source>
        <dbReference type="ARBA" id="ARBA00022692"/>
    </source>
</evidence>
<evidence type="ECO:0000256" key="4">
    <source>
        <dbReference type="ARBA" id="ARBA00022989"/>
    </source>
</evidence>
<dbReference type="Proteomes" id="UP001442468">
    <property type="component" value="Unassembled WGS sequence"/>
</dbReference>
<gene>
    <name evidence="8" type="ORF">ABE960_07620</name>
</gene>
<dbReference type="PANTHER" id="PTHR30177:SF30">
    <property type="entry name" value="GLYCINE BETAINE UPTAKE SYSTEM PERMEASE PROTEIN YEHY"/>
    <property type="match status" value="1"/>
</dbReference>
<accession>A0ABV1NEA4</accession>
<keyword evidence="4 6" id="KW-1133">Transmembrane helix</keyword>
<dbReference type="InterPro" id="IPR051204">
    <property type="entry name" value="ABC_transp_perm/SBD"/>
</dbReference>
<feature type="domain" description="ABC transmembrane type-1" evidence="7">
    <location>
        <begin position="180"/>
        <end position="375"/>
    </location>
</feature>
<feature type="transmembrane region" description="Helical" evidence="6">
    <location>
        <begin position="326"/>
        <end position="350"/>
    </location>
</feature>
<evidence type="ECO:0000256" key="2">
    <source>
        <dbReference type="ARBA" id="ARBA00022448"/>
    </source>
</evidence>
<comment type="similarity">
    <text evidence="6">Belongs to the binding-protein-dependent transport system permease family.</text>
</comment>
<dbReference type="RefSeq" id="WP_349761644.1">
    <property type="nucleotide sequence ID" value="NZ_JBEGCJ010000003.1"/>
</dbReference>
<feature type="transmembrane region" description="Helical" evidence="6">
    <location>
        <begin position="48"/>
        <end position="68"/>
    </location>
</feature>
<keyword evidence="9" id="KW-1185">Reference proteome</keyword>
<evidence type="ECO:0000313" key="8">
    <source>
        <dbReference type="EMBL" id="MEQ6917383.1"/>
    </source>
</evidence>
<evidence type="ECO:0000256" key="5">
    <source>
        <dbReference type="ARBA" id="ARBA00023136"/>
    </source>
</evidence>
<dbReference type="Pfam" id="PF00528">
    <property type="entry name" value="BPD_transp_1"/>
    <property type="match status" value="1"/>
</dbReference>
<keyword evidence="3 6" id="KW-0812">Transmembrane</keyword>
<feature type="transmembrane region" description="Helical" evidence="6">
    <location>
        <begin position="356"/>
        <end position="378"/>
    </location>
</feature>
<keyword evidence="5 6" id="KW-0472">Membrane</keyword>
<dbReference type="CDD" id="cd06261">
    <property type="entry name" value="TM_PBP2"/>
    <property type="match status" value="1"/>
</dbReference>
<organism evidence="8 9">
    <name type="scientific">Halomonas aquatica</name>
    <dbReference type="NCBI Taxonomy" id="3151123"/>
    <lineage>
        <taxon>Bacteria</taxon>
        <taxon>Pseudomonadati</taxon>
        <taxon>Pseudomonadota</taxon>
        <taxon>Gammaproteobacteria</taxon>
        <taxon>Oceanospirillales</taxon>
        <taxon>Halomonadaceae</taxon>
        <taxon>Halomonas</taxon>
    </lineage>
</organism>
<dbReference type="PANTHER" id="PTHR30177">
    <property type="entry name" value="GLYCINE BETAINE/L-PROLINE TRANSPORT SYSTEM PERMEASE PROTEIN PROW"/>
    <property type="match status" value="1"/>
</dbReference>
<feature type="transmembrane region" description="Helical" evidence="6">
    <location>
        <begin position="180"/>
        <end position="204"/>
    </location>
</feature>
<evidence type="ECO:0000256" key="1">
    <source>
        <dbReference type="ARBA" id="ARBA00004651"/>
    </source>
</evidence>
<comment type="subcellular location">
    <subcellularLocation>
        <location evidence="1 6">Cell membrane</location>
        <topology evidence="1 6">Multi-pass membrane protein</topology>
    </subcellularLocation>
</comment>